<evidence type="ECO:0000313" key="2">
    <source>
        <dbReference type="EMBL" id="MFC5712263.1"/>
    </source>
</evidence>
<dbReference type="Pfam" id="PF23648">
    <property type="entry name" value="DUF7147"/>
    <property type="match status" value="1"/>
</dbReference>
<dbReference type="InterPro" id="IPR055571">
    <property type="entry name" value="DUF7147"/>
</dbReference>
<dbReference type="RefSeq" id="WP_385939347.1">
    <property type="nucleotide sequence ID" value="NZ_JBHSOZ010000003.1"/>
</dbReference>
<dbReference type="EMBL" id="JBHSOZ010000003">
    <property type="protein sequence ID" value="MFC5712263.1"/>
    <property type="molecule type" value="Genomic_DNA"/>
</dbReference>
<feature type="domain" description="DUF7147" evidence="1">
    <location>
        <begin position="1"/>
        <end position="125"/>
    </location>
</feature>
<evidence type="ECO:0000313" key="3">
    <source>
        <dbReference type="Proteomes" id="UP001596142"/>
    </source>
</evidence>
<gene>
    <name evidence="2" type="ORF">ACFPU1_05675</name>
</gene>
<keyword evidence="2" id="KW-0418">Kinase</keyword>
<comment type="caution">
    <text evidence="2">The sequence shown here is derived from an EMBL/GenBank/DDBJ whole genome shotgun (WGS) entry which is preliminary data.</text>
</comment>
<dbReference type="Proteomes" id="UP001596142">
    <property type="component" value="Unassembled WGS sequence"/>
</dbReference>
<proteinExistence type="predicted"/>
<evidence type="ECO:0000259" key="1">
    <source>
        <dbReference type="Pfam" id="PF23648"/>
    </source>
</evidence>
<sequence length="129" mass="14951">MIQRFIELGEGYADIYEWLSLVEANSHRVKYILRLDTEINNRNVSSIAAVFTPSGESHFQPVYICREGLLNPEHKSTQRFDMVYKAASSLNKNIIPLSVKPSSMFPEKELYYQYLIGILRMNKYLTPLS</sequence>
<keyword evidence="3" id="KW-1185">Reference proteome</keyword>
<name>A0ABW0YIL9_9BACI</name>
<reference evidence="3" key="1">
    <citation type="journal article" date="2019" name="Int. J. Syst. Evol. Microbiol.">
        <title>The Global Catalogue of Microorganisms (GCM) 10K type strain sequencing project: providing services to taxonomists for standard genome sequencing and annotation.</title>
        <authorList>
            <consortium name="The Broad Institute Genomics Platform"/>
            <consortium name="The Broad Institute Genome Sequencing Center for Infectious Disease"/>
            <person name="Wu L."/>
            <person name="Ma J."/>
        </authorList>
    </citation>
    <scope>NUCLEOTIDE SEQUENCE [LARGE SCALE GENOMIC DNA]</scope>
    <source>
        <strain evidence="3">CECT 7184</strain>
    </source>
</reference>
<dbReference type="GO" id="GO:0016301">
    <property type="term" value="F:kinase activity"/>
    <property type="evidence" value="ECO:0007669"/>
    <property type="project" value="UniProtKB-KW"/>
</dbReference>
<protein>
    <submittedName>
        <fullName evidence="2">Methylthioribose kinase</fullName>
    </submittedName>
</protein>
<keyword evidence="2" id="KW-0808">Transferase</keyword>
<organism evidence="2 3">
    <name type="scientific">Thalassorhabdus alkalitolerans</name>
    <dbReference type="NCBI Taxonomy" id="2282697"/>
    <lineage>
        <taxon>Bacteria</taxon>
        <taxon>Bacillati</taxon>
        <taxon>Bacillota</taxon>
        <taxon>Bacilli</taxon>
        <taxon>Bacillales</taxon>
        <taxon>Bacillaceae</taxon>
        <taxon>Thalassorhabdus</taxon>
    </lineage>
</organism>
<accession>A0ABW0YIL9</accession>